<evidence type="ECO:0000256" key="6">
    <source>
        <dbReference type="RuleBase" id="RU003651"/>
    </source>
</evidence>
<keyword evidence="6" id="KW-0067">ATP-binding</keyword>
<dbReference type="InterPro" id="IPR003593">
    <property type="entry name" value="AAA+_ATPase"/>
</dbReference>
<keyword evidence="7" id="KW-0472">Membrane</keyword>
<feature type="transmembrane region" description="Helical" evidence="7">
    <location>
        <begin position="12"/>
        <end position="32"/>
    </location>
</feature>
<dbReference type="Proteomes" id="UP001318860">
    <property type="component" value="Unassembled WGS sequence"/>
</dbReference>
<reference evidence="9 10" key="1">
    <citation type="journal article" date="2021" name="Comput. Struct. Biotechnol. J.">
        <title>De novo genome assembly of the potent medicinal plant Rehmannia glutinosa using nanopore technology.</title>
        <authorList>
            <person name="Ma L."/>
            <person name="Dong C."/>
            <person name="Song C."/>
            <person name="Wang X."/>
            <person name="Zheng X."/>
            <person name="Niu Y."/>
            <person name="Chen S."/>
            <person name="Feng W."/>
        </authorList>
    </citation>
    <scope>NUCLEOTIDE SEQUENCE [LARGE SCALE GENOMIC DNA]</scope>
    <source>
        <strain evidence="9">DH-2019</strain>
    </source>
</reference>
<accession>A0ABR0UTQ9</accession>
<dbReference type="Gene3D" id="3.40.50.300">
    <property type="entry name" value="P-loop containing nucleotide triphosphate hydrolases"/>
    <property type="match status" value="1"/>
</dbReference>
<dbReference type="PANTHER" id="PTHR23070">
    <property type="entry name" value="BCS1 AAA-TYPE ATPASE"/>
    <property type="match status" value="1"/>
</dbReference>
<dbReference type="InterPro" id="IPR058017">
    <property type="entry name" value="At3g28540-like_C"/>
</dbReference>
<evidence type="ECO:0000256" key="5">
    <source>
        <dbReference type="ARBA" id="ARBA00049360"/>
    </source>
</evidence>
<evidence type="ECO:0000256" key="3">
    <source>
        <dbReference type="ARBA" id="ARBA00022801"/>
    </source>
</evidence>
<keyword evidence="10" id="KW-1185">Reference proteome</keyword>
<evidence type="ECO:0000313" key="10">
    <source>
        <dbReference type="Proteomes" id="UP001318860"/>
    </source>
</evidence>
<dbReference type="PROSITE" id="PS00674">
    <property type="entry name" value="AAA"/>
    <property type="match status" value="1"/>
</dbReference>
<dbReference type="InterPro" id="IPR003959">
    <property type="entry name" value="ATPase_AAA_core"/>
</dbReference>
<dbReference type="Pfam" id="PF00004">
    <property type="entry name" value="AAA"/>
    <property type="match status" value="1"/>
</dbReference>
<gene>
    <name evidence="9" type="ORF">DH2020_040583</name>
</gene>
<keyword evidence="7" id="KW-1133">Transmembrane helix</keyword>
<dbReference type="Pfam" id="PF25568">
    <property type="entry name" value="AAA_lid_At3g28540"/>
    <property type="match status" value="1"/>
</dbReference>
<keyword evidence="7" id="KW-0812">Transmembrane</keyword>
<dbReference type="Pfam" id="PF14363">
    <property type="entry name" value="AAA_assoc"/>
    <property type="match status" value="1"/>
</dbReference>
<feature type="domain" description="AAA+ ATPase" evidence="8">
    <location>
        <begin position="226"/>
        <end position="369"/>
    </location>
</feature>
<evidence type="ECO:0000256" key="2">
    <source>
        <dbReference type="ARBA" id="ARBA00007448"/>
    </source>
</evidence>
<evidence type="ECO:0000259" key="8">
    <source>
        <dbReference type="SMART" id="SM00382"/>
    </source>
</evidence>
<dbReference type="SMART" id="SM00382">
    <property type="entry name" value="AAA"/>
    <property type="match status" value="1"/>
</dbReference>
<comment type="catalytic activity">
    <reaction evidence="5">
        <text>ATP + H2O = ADP + phosphate + H(+)</text>
        <dbReference type="Rhea" id="RHEA:13065"/>
        <dbReference type="ChEBI" id="CHEBI:15377"/>
        <dbReference type="ChEBI" id="CHEBI:15378"/>
        <dbReference type="ChEBI" id="CHEBI:30616"/>
        <dbReference type="ChEBI" id="CHEBI:43474"/>
        <dbReference type="ChEBI" id="CHEBI:456216"/>
    </reaction>
</comment>
<dbReference type="InterPro" id="IPR003960">
    <property type="entry name" value="ATPase_AAA_CS"/>
</dbReference>
<keyword evidence="6" id="KW-0547">Nucleotide-binding</keyword>
<keyword evidence="4" id="KW-0460">Magnesium</keyword>
<proteinExistence type="inferred from homology"/>
<evidence type="ECO:0000313" key="9">
    <source>
        <dbReference type="EMBL" id="KAK6125677.1"/>
    </source>
</evidence>
<sequence>MAVSFSSMPQASSVFAAYASISAFIMLIQTMLNQLVPRQVQHYVLEIIHHYFKKKPNNATIVIEERDGMSSNEVYTAAETYLCTKISLNIERLKISKRYKDTGLSIRKKSSKVIDEETDNVLMESEKRYFELCFEKRHKQKVLDFYVPFVLEKAQLIRDEKKVVRLHTLACAASYSSSIVWDSVNLEHPSTFETLAMEPSQKNSIIEDLDRFVRRKDFYRKVGRAWKRGYLLYGPPGTGKSSLIAAMANYLKFDIYDLELTNVKRDSDLRKLLLRTGNRSILVIEDIDCTVELPDRKGKTVSPDGHGHYPRPRDHQFTLSGLLNFIDGLWSSCGDERIIIFTTNNKDKLDPALLRPGRMDMHIHMSYLTPDGFKHLASTYLNGHNLHPHMSEIEDLIKNMKVTPAEVAEELMKSDNADTSLNGLLDFLMCKKKKLDLLKRKKKTDRKKDKEVIDADGDEDQKAEEVMADVMANDDSDIKLLSSVCDLLHHFLVTYLNDSSSICGAPGGALGPPILVNIDA</sequence>
<dbReference type="Gene3D" id="6.10.280.40">
    <property type="match status" value="1"/>
</dbReference>
<dbReference type="InterPro" id="IPR027417">
    <property type="entry name" value="P-loop_NTPase"/>
</dbReference>
<comment type="similarity">
    <text evidence="2">Belongs to the AAA ATPase family. BCS1 subfamily.</text>
</comment>
<dbReference type="CDD" id="cd19510">
    <property type="entry name" value="RecA-like_BCS1"/>
    <property type="match status" value="1"/>
</dbReference>
<name>A0ABR0UTQ9_REHGL</name>
<evidence type="ECO:0000256" key="1">
    <source>
        <dbReference type="ARBA" id="ARBA00001946"/>
    </source>
</evidence>
<evidence type="ECO:0000256" key="4">
    <source>
        <dbReference type="ARBA" id="ARBA00022842"/>
    </source>
</evidence>
<comment type="cofactor">
    <cofactor evidence="1">
        <name>Mg(2+)</name>
        <dbReference type="ChEBI" id="CHEBI:18420"/>
    </cofactor>
</comment>
<evidence type="ECO:0000256" key="7">
    <source>
        <dbReference type="SAM" id="Phobius"/>
    </source>
</evidence>
<comment type="caution">
    <text evidence="9">The sequence shown here is derived from an EMBL/GenBank/DDBJ whole genome shotgun (WGS) entry which is preliminary data.</text>
</comment>
<organism evidence="9 10">
    <name type="scientific">Rehmannia glutinosa</name>
    <name type="common">Chinese foxglove</name>
    <dbReference type="NCBI Taxonomy" id="99300"/>
    <lineage>
        <taxon>Eukaryota</taxon>
        <taxon>Viridiplantae</taxon>
        <taxon>Streptophyta</taxon>
        <taxon>Embryophyta</taxon>
        <taxon>Tracheophyta</taxon>
        <taxon>Spermatophyta</taxon>
        <taxon>Magnoliopsida</taxon>
        <taxon>eudicotyledons</taxon>
        <taxon>Gunneridae</taxon>
        <taxon>Pentapetalae</taxon>
        <taxon>asterids</taxon>
        <taxon>lamiids</taxon>
        <taxon>Lamiales</taxon>
        <taxon>Orobanchaceae</taxon>
        <taxon>Rehmannieae</taxon>
        <taxon>Rehmannia</taxon>
    </lineage>
</organism>
<dbReference type="EMBL" id="JABTTQ020002155">
    <property type="protein sequence ID" value="KAK6125677.1"/>
    <property type="molecule type" value="Genomic_DNA"/>
</dbReference>
<keyword evidence="3" id="KW-0378">Hydrolase</keyword>
<dbReference type="InterPro" id="IPR025753">
    <property type="entry name" value="AAA_N_dom"/>
</dbReference>
<protein>
    <recommendedName>
        <fullName evidence="8">AAA+ ATPase domain-containing protein</fullName>
    </recommendedName>
</protein>
<dbReference type="SUPFAM" id="SSF52540">
    <property type="entry name" value="P-loop containing nucleoside triphosphate hydrolases"/>
    <property type="match status" value="1"/>
</dbReference>
<dbReference type="InterPro" id="IPR050747">
    <property type="entry name" value="Mitochondrial_chaperone_BCS1"/>
</dbReference>